<dbReference type="InterPro" id="IPR000160">
    <property type="entry name" value="GGDEF_dom"/>
</dbReference>
<dbReference type="Gene3D" id="3.30.70.270">
    <property type="match status" value="1"/>
</dbReference>
<feature type="domain" description="PAS" evidence="1">
    <location>
        <begin position="21"/>
        <end position="66"/>
    </location>
</feature>
<dbReference type="Proteomes" id="UP001623591">
    <property type="component" value="Unassembled WGS sequence"/>
</dbReference>
<protein>
    <submittedName>
        <fullName evidence="4">EAL domain-containing protein</fullName>
    </submittedName>
</protein>
<dbReference type="InterPro" id="IPR001633">
    <property type="entry name" value="EAL_dom"/>
</dbReference>
<dbReference type="InterPro" id="IPR001610">
    <property type="entry name" value="PAC"/>
</dbReference>
<dbReference type="Pfam" id="PF00990">
    <property type="entry name" value="GGDEF"/>
    <property type="match status" value="1"/>
</dbReference>
<dbReference type="PROSITE" id="PS50112">
    <property type="entry name" value="PAS"/>
    <property type="match status" value="1"/>
</dbReference>
<dbReference type="CDD" id="cd01949">
    <property type="entry name" value="GGDEF"/>
    <property type="match status" value="1"/>
</dbReference>
<dbReference type="InterPro" id="IPR013767">
    <property type="entry name" value="PAS_fold"/>
</dbReference>
<dbReference type="SMART" id="SM00086">
    <property type="entry name" value="PAC"/>
    <property type="match status" value="1"/>
</dbReference>
<dbReference type="CDD" id="cd01948">
    <property type="entry name" value="EAL"/>
    <property type="match status" value="1"/>
</dbReference>
<dbReference type="InterPro" id="IPR000014">
    <property type="entry name" value="PAS"/>
</dbReference>
<reference evidence="4 5" key="1">
    <citation type="submission" date="2024-11" db="EMBL/GenBank/DDBJ databases">
        <authorList>
            <person name="Heng Y.C."/>
            <person name="Lim A.C.H."/>
            <person name="Lee J.K.Y."/>
            <person name="Kittelmann S."/>
        </authorList>
    </citation>
    <scope>NUCLEOTIDE SEQUENCE [LARGE SCALE GENOMIC DNA]</scope>
    <source>
        <strain evidence="4 5">WILCCON 0185</strain>
    </source>
</reference>
<name>A0ABW8T3Z8_9CLOT</name>
<comment type="caution">
    <text evidence="4">The sequence shown here is derived from an EMBL/GenBank/DDBJ whole genome shotgun (WGS) entry which is preliminary data.</text>
</comment>
<dbReference type="NCBIfam" id="TIGR00254">
    <property type="entry name" value="GGDEF"/>
    <property type="match status" value="1"/>
</dbReference>
<dbReference type="PANTHER" id="PTHR44757:SF2">
    <property type="entry name" value="BIOFILM ARCHITECTURE MAINTENANCE PROTEIN MBAA"/>
    <property type="match status" value="1"/>
</dbReference>
<evidence type="ECO:0000313" key="5">
    <source>
        <dbReference type="Proteomes" id="UP001623591"/>
    </source>
</evidence>
<dbReference type="Pfam" id="PF00989">
    <property type="entry name" value="PAS"/>
    <property type="match status" value="1"/>
</dbReference>
<sequence length="575" mass="65553">MENSTLFDQVISCKNSSTCKTRNFCVNLVNNAKTIICVWGIDGTLVKFNSYAEEITGYKEKEVIGNKWRTTITDIWMESKTIKVFHKLLNNEPLFDSDLESKFLCKKGSYIDILWSNHLMYDTYGSPEFIVGLGMNITLQKRDELTGLQSRNSLSNKASIEILNLKRNGKKLALLYIDLDNFKNINDTLGHSAGNKFLKAIAARLKFIMKDSKDLARIGEDEFAIIYTYNGDIEEVKAFTEKIMSVISHPILIAAKELYITASIGIAIYNEHGNNFDDFIENADTATYYAKELGKNRYCFFTKELSERTKERVEMEAGLRNAIENNAFEIYYQPKIDLKTNEVDSIEALIRWIHPEKGMIYPDKFINIAEASGLIIPIGNKVLYEACRQNKEWQSMGYPPLRVAVNLSAKQFEQEDLLETIKAVLEDTKLDPTYLEIEITESIIMKDLDFSIYVLNKIREMNIHVSLDDFGTGYSSLNYLKKLPIDALKIDKSFVGNINIDAKDEIITKAVIELAHNMGLEVVAEGVESVNQLSFLKHHECDKVQGFLYSKPLSSKDFEKKLRKLAKVYAVGGHF</sequence>
<dbReference type="Pfam" id="PF00563">
    <property type="entry name" value="EAL"/>
    <property type="match status" value="1"/>
</dbReference>
<evidence type="ECO:0000259" key="3">
    <source>
        <dbReference type="PROSITE" id="PS50887"/>
    </source>
</evidence>
<dbReference type="InterPro" id="IPR035965">
    <property type="entry name" value="PAS-like_dom_sf"/>
</dbReference>
<dbReference type="SUPFAM" id="SSF55785">
    <property type="entry name" value="PYP-like sensor domain (PAS domain)"/>
    <property type="match status" value="1"/>
</dbReference>
<gene>
    <name evidence="4" type="ORF">ACJDUG_09480</name>
</gene>
<evidence type="ECO:0000259" key="1">
    <source>
        <dbReference type="PROSITE" id="PS50112"/>
    </source>
</evidence>
<dbReference type="SMART" id="SM00052">
    <property type="entry name" value="EAL"/>
    <property type="match status" value="1"/>
</dbReference>
<dbReference type="EMBL" id="JBJHZZ010000005">
    <property type="protein sequence ID" value="MFL0247203.1"/>
    <property type="molecule type" value="Genomic_DNA"/>
</dbReference>
<dbReference type="NCBIfam" id="TIGR00229">
    <property type="entry name" value="sensory_box"/>
    <property type="match status" value="1"/>
</dbReference>
<dbReference type="InterPro" id="IPR035919">
    <property type="entry name" value="EAL_sf"/>
</dbReference>
<dbReference type="SMART" id="SM00091">
    <property type="entry name" value="PAS"/>
    <property type="match status" value="1"/>
</dbReference>
<proteinExistence type="predicted"/>
<dbReference type="InterPro" id="IPR043128">
    <property type="entry name" value="Rev_trsase/Diguanyl_cyclase"/>
</dbReference>
<dbReference type="PROSITE" id="PS50887">
    <property type="entry name" value="GGDEF"/>
    <property type="match status" value="1"/>
</dbReference>
<feature type="domain" description="GGDEF" evidence="3">
    <location>
        <begin position="170"/>
        <end position="303"/>
    </location>
</feature>
<keyword evidence="5" id="KW-1185">Reference proteome</keyword>
<dbReference type="SMART" id="SM00267">
    <property type="entry name" value="GGDEF"/>
    <property type="match status" value="1"/>
</dbReference>
<dbReference type="PROSITE" id="PS50883">
    <property type="entry name" value="EAL"/>
    <property type="match status" value="1"/>
</dbReference>
<dbReference type="InterPro" id="IPR029787">
    <property type="entry name" value="Nucleotide_cyclase"/>
</dbReference>
<evidence type="ECO:0000259" key="2">
    <source>
        <dbReference type="PROSITE" id="PS50883"/>
    </source>
</evidence>
<evidence type="ECO:0000313" key="4">
    <source>
        <dbReference type="EMBL" id="MFL0247203.1"/>
    </source>
</evidence>
<dbReference type="SUPFAM" id="SSF55073">
    <property type="entry name" value="Nucleotide cyclase"/>
    <property type="match status" value="1"/>
</dbReference>
<organism evidence="4 5">
    <name type="scientific">Candidatus Clostridium stratigraminis</name>
    <dbReference type="NCBI Taxonomy" id="3381661"/>
    <lineage>
        <taxon>Bacteria</taxon>
        <taxon>Bacillati</taxon>
        <taxon>Bacillota</taxon>
        <taxon>Clostridia</taxon>
        <taxon>Eubacteriales</taxon>
        <taxon>Clostridiaceae</taxon>
        <taxon>Clostridium</taxon>
    </lineage>
</organism>
<dbReference type="PANTHER" id="PTHR44757">
    <property type="entry name" value="DIGUANYLATE CYCLASE DGCP"/>
    <property type="match status" value="1"/>
</dbReference>
<dbReference type="CDD" id="cd00130">
    <property type="entry name" value="PAS"/>
    <property type="match status" value="1"/>
</dbReference>
<dbReference type="InterPro" id="IPR052155">
    <property type="entry name" value="Biofilm_reg_signaling"/>
</dbReference>
<feature type="domain" description="EAL" evidence="2">
    <location>
        <begin position="312"/>
        <end position="566"/>
    </location>
</feature>
<dbReference type="Gene3D" id="3.20.20.450">
    <property type="entry name" value="EAL domain"/>
    <property type="match status" value="1"/>
</dbReference>
<dbReference type="Gene3D" id="3.30.450.20">
    <property type="entry name" value="PAS domain"/>
    <property type="match status" value="1"/>
</dbReference>
<dbReference type="RefSeq" id="WP_406769660.1">
    <property type="nucleotide sequence ID" value="NZ_JBJHZZ010000005.1"/>
</dbReference>
<dbReference type="SUPFAM" id="SSF141868">
    <property type="entry name" value="EAL domain-like"/>
    <property type="match status" value="1"/>
</dbReference>
<accession>A0ABW8T3Z8</accession>